<dbReference type="Pfam" id="PF02779">
    <property type="entry name" value="Transket_pyr"/>
    <property type="match status" value="1"/>
</dbReference>
<dbReference type="InterPro" id="IPR013792">
    <property type="entry name" value="RNA3'P_cycl/enolpyr_Trfase_a/b"/>
</dbReference>
<feature type="binding site" evidence="26">
    <location>
        <position position="591"/>
    </location>
    <ligand>
        <name>thiamine diphosphate</name>
        <dbReference type="ChEBI" id="CHEBI:58937"/>
    </ligand>
</feature>
<dbReference type="CDD" id="cd01556">
    <property type="entry name" value="EPSP_synthase"/>
    <property type="match status" value="1"/>
</dbReference>
<keyword evidence="18 26" id="KW-0786">Thiamine pyrophosphate</keyword>
<dbReference type="PANTHER" id="PTHR43522:SF2">
    <property type="entry name" value="TRANSKETOLASE 1-RELATED"/>
    <property type="match status" value="1"/>
</dbReference>
<dbReference type="CDD" id="cd02012">
    <property type="entry name" value="TPP_TK"/>
    <property type="match status" value="1"/>
</dbReference>
<dbReference type="InterPro" id="IPR006264">
    <property type="entry name" value="EPSP_synthase"/>
</dbReference>
<evidence type="ECO:0000256" key="13">
    <source>
        <dbReference type="ARBA" id="ARBA00022679"/>
    </source>
</evidence>
<dbReference type="Pfam" id="PF00456">
    <property type="entry name" value="Transketolase_N"/>
    <property type="match status" value="1"/>
</dbReference>
<keyword evidence="13 30" id="KW-0808">Transferase</keyword>
<keyword evidence="10" id="KW-0150">Chloroplast</keyword>
<dbReference type="FunFam" id="3.40.800.10:FF:000007">
    <property type="entry name" value="Arginase 1, mitochondrial"/>
    <property type="match status" value="1"/>
</dbReference>
<dbReference type="InterPro" id="IPR036968">
    <property type="entry name" value="Enolpyruvate_Tfrase_sf"/>
</dbReference>
<gene>
    <name evidence="32" type="ORF">F0562_019102</name>
</gene>
<dbReference type="InterPro" id="IPR005474">
    <property type="entry name" value="Transketolase_N"/>
</dbReference>
<comment type="similarity">
    <text evidence="29">Belongs to the arginase family.</text>
</comment>
<evidence type="ECO:0000256" key="26">
    <source>
        <dbReference type="PIRSR" id="PIRSR605478-3"/>
    </source>
</evidence>
<feature type="binding site" evidence="25">
    <location>
        <position position="668"/>
    </location>
    <ligand>
        <name>substrate</name>
    </ligand>
</feature>
<dbReference type="SUPFAM" id="SSF52768">
    <property type="entry name" value="Arginase/deacetylase"/>
    <property type="match status" value="1"/>
</dbReference>
<proteinExistence type="inferred from homology"/>
<comment type="similarity">
    <text evidence="7 30">Belongs to the EPSP synthase family.</text>
</comment>
<comment type="catalytic activity">
    <reaction evidence="23">
        <text>D-sedoheptulose 7-phosphate + D-glyceraldehyde 3-phosphate = aldehydo-D-ribose 5-phosphate + D-xylulose 5-phosphate</text>
        <dbReference type="Rhea" id="RHEA:10508"/>
        <dbReference type="ChEBI" id="CHEBI:57483"/>
        <dbReference type="ChEBI" id="CHEBI:57737"/>
        <dbReference type="ChEBI" id="CHEBI:58273"/>
        <dbReference type="ChEBI" id="CHEBI:59776"/>
        <dbReference type="EC" id="2.2.1.1"/>
    </reaction>
</comment>
<dbReference type="InterPro" id="IPR055152">
    <property type="entry name" value="Transketolase-like_C_2"/>
</dbReference>
<dbReference type="GO" id="GO:0009507">
    <property type="term" value="C:chloroplast"/>
    <property type="evidence" value="ECO:0007669"/>
    <property type="project" value="UniProtKB-SubCell"/>
</dbReference>
<feature type="binding site" evidence="26">
    <location>
        <begin position="520"/>
        <end position="522"/>
    </location>
    <ligand>
        <name>thiamine diphosphate</name>
        <dbReference type="ChEBI" id="CHEBI:58937"/>
    </ligand>
</feature>
<evidence type="ECO:0000256" key="4">
    <source>
        <dbReference type="ARBA" id="ARBA00004811"/>
    </source>
</evidence>
<feature type="binding site" evidence="25">
    <location>
        <position position="431"/>
    </location>
    <ligand>
        <name>substrate</name>
    </ligand>
</feature>
<comment type="cofactor">
    <cofactor evidence="1">
        <name>Mn(2+)</name>
        <dbReference type="ChEBI" id="CHEBI:29035"/>
    </cofactor>
</comment>
<dbReference type="Gene3D" id="3.40.50.920">
    <property type="match status" value="1"/>
</dbReference>
<feature type="binding site" evidence="26">
    <location>
        <position position="471"/>
    </location>
    <ligand>
        <name>thiamine diphosphate</name>
        <dbReference type="ChEBI" id="CHEBI:58937"/>
    </ligand>
</feature>
<dbReference type="PROSITE" id="PS00885">
    <property type="entry name" value="EPSP_SYNTHASE_2"/>
    <property type="match status" value="1"/>
</dbReference>
<comment type="cofactor">
    <cofactor evidence="27">
        <name>Mg(2+)</name>
        <dbReference type="ChEBI" id="CHEBI:18420"/>
    </cofactor>
    <text evidence="27">Binds 1 Mg(2+) ion per subunit. Can also utilize other divalent metal cations, such as Ca(2+), Mn(2+) and Co(2+).</text>
</comment>
<feature type="binding site" evidence="25">
    <location>
        <position position="762"/>
    </location>
    <ligand>
        <name>substrate</name>
    </ligand>
</feature>
<evidence type="ECO:0000256" key="27">
    <source>
        <dbReference type="PIRSR" id="PIRSR605478-4"/>
    </source>
</evidence>
<dbReference type="InterPro" id="IPR020855">
    <property type="entry name" value="Ureohydrolase_Mn_BS"/>
</dbReference>
<dbReference type="FunFam" id="3.65.10.10:FF:000004">
    <property type="entry name" value="3-phosphoshikimate 1-carboxyvinyltransferase"/>
    <property type="match status" value="1"/>
</dbReference>
<dbReference type="PROSITE" id="PS00801">
    <property type="entry name" value="TRANSKETOLASE_1"/>
    <property type="match status" value="1"/>
</dbReference>
<dbReference type="SUPFAM" id="SSF52518">
    <property type="entry name" value="Thiamin diphosphate-binding fold (THDP-binding)"/>
    <property type="match status" value="2"/>
</dbReference>
<dbReference type="InterPro" id="IPR029061">
    <property type="entry name" value="THDP-binding"/>
</dbReference>
<dbReference type="FunFam" id="3.40.50.970:FF:000003">
    <property type="entry name" value="Transketolase"/>
    <property type="match status" value="1"/>
</dbReference>
<feature type="binding site" evidence="26">
    <location>
        <position position="668"/>
    </location>
    <ligand>
        <name>thiamine diphosphate</name>
        <dbReference type="ChEBI" id="CHEBI:58937"/>
    </ligand>
</feature>
<dbReference type="Proteomes" id="UP000325577">
    <property type="component" value="Linkage Group LG9"/>
</dbReference>
<evidence type="ECO:0000256" key="11">
    <source>
        <dbReference type="ARBA" id="ARBA00022605"/>
    </source>
</evidence>
<keyword evidence="15" id="KW-0378">Hydrolase</keyword>
<dbReference type="GO" id="GO:0003866">
    <property type="term" value="F:3-phosphoshikimate 1-carboxyvinyltransferase activity"/>
    <property type="evidence" value="ECO:0007669"/>
    <property type="project" value="UniProtKB-UniRule"/>
</dbReference>
<dbReference type="GO" id="GO:0005829">
    <property type="term" value="C:cytosol"/>
    <property type="evidence" value="ECO:0007669"/>
    <property type="project" value="TreeGrafter"/>
</dbReference>
<feature type="binding site" evidence="25">
    <location>
        <position position="875"/>
    </location>
    <ligand>
        <name>substrate</name>
    </ligand>
</feature>
<dbReference type="Gene3D" id="3.65.10.10">
    <property type="entry name" value="Enolpyruvate transferase domain"/>
    <property type="match status" value="2"/>
</dbReference>
<dbReference type="Gene3D" id="3.40.800.10">
    <property type="entry name" value="Ureohydrolase domain"/>
    <property type="match status" value="1"/>
</dbReference>
<evidence type="ECO:0000256" key="3">
    <source>
        <dbReference type="ARBA" id="ARBA00004229"/>
    </source>
</evidence>
<feature type="site" description="Important for catalytic activity" evidence="28">
    <location>
        <position position="431"/>
    </location>
</feature>
<evidence type="ECO:0000256" key="14">
    <source>
        <dbReference type="ARBA" id="ARBA00022723"/>
    </source>
</evidence>
<evidence type="ECO:0000256" key="20">
    <source>
        <dbReference type="ARBA" id="ARBA00023211"/>
    </source>
</evidence>
<organism evidence="32 33">
    <name type="scientific">Nyssa sinensis</name>
    <dbReference type="NCBI Taxonomy" id="561372"/>
    <lineage>
        <taxon>Eukaryota</taxon>
        <taxon>Viridiplantae</taxon>
        <taxon>Streptophyta</taxon>
        <taxon>Embryophyta</taxon>
        <taxon>Tracheophyta</taxon>
        <taxon>Spermatophyta</taxon>
        <taxon>Magnoliopsida</taxon>
        <taxon>eudicotyledons</taxon>
        <taxon>Gunneridae</taxon>
        <taxon>Pentapetalae</taxon>
        <taxon>asterids</taxon>
        <taxon>Cornales</taxon>
        <taxon>Nyssaceae</taxon>
        <taxon>Nyssa</taxon>
    </lineage>
</organism>
<dbReference type="SUPFAM" id="SSF52922">
    <property type="entry name" value="TK C-terminal domain-like"/>
    <property type="match status" value="1"/>
</dbReference>
<keyword evidence="16 27" id="KW-0460">Magnesium</keyword>
<evidence type="ECO:0000256" key="15">
    <source>
        <dbReference type="ARBA" id="ARBA00022801"/>
    </source>
</evidence>
<dbReference type="SMART" id="SM00861">
    <property type="entry name" value="Transket_pyr"/>
    <property type="match status" value="1"/>
</dbReference>
<dbReference type="GO" id="GO:0004802">
    <property type="term" value="F:transketolase activity"/>
    <property type="evidence" value="ECO:0007669"/>
    <property type="project" value="UniProtKB-EC"/>
</dbReference>
<dbReference type="InterPro" id="IPR049557">
    <property type="entry name" value="Transketolase_CS"/>
</dbReference>
<feature type="binding site" evidence="25">
    <location>
        <position position="879"/>
    </location>
    <ligand>
        <name>substrate</name>
    </ligand>
</feature>
<dbReference type="PROSITE" id="PS00802">
    <property type="entry name" value="TRANSKETOLASE_2"/>
    <property type="match status" value="1"/>
</dbReference>
<feature type="binding site" evidence="27">
    <location>
        <position position="591"/>
    </location>
    <ligand>
        <name>Mg(2+)</name>
        <dbReference type="ChEBI" id="CHEBI:18420"/>
    </ligand>
</feature>
<dbReference type="InterPro" id="IPR023696">
    <property type="entry name" value="Ureohydrolase_dom_sf"/>
</dbReference>
<evidence type="ECO:0000256" key="25">
    <source>
        <dbReference type="PIRSR" id="PIRSR605478-2"/>
    </source>
</evidence>
<feature type="binding site" evidence="25">
    <location>
        <position position="867"/>
    </location>
    <ligand>
        <name>substrate</name>
    </ligand>
</feature>
<dbReference type="PROSITE" id="PS51409">
    <property type="entry name" value="ARGINASE_2"/>
    <property type="match status" value="1"/>
</dbReference>
<feature type="site" description="Important for catalytic activity" evidence="28">
    <location>
        <position position="668"/>
    </location>
</feature>
<dbReference type="EC" id="2.5.1.19" evidence="30"/>
<name>A0A5J4ZAW2_9ASTE</name>
<keyword evidence="11 30" id="KW-0028">Amino-acid biosynthesis</keyword>
<keyword evidence="33" id="KW-1185">Reference proteome</keyword>
<evidence type="ECO:0000256" key="28">
    <source>
        <dbReference type="PIRSR" id="PIRSR605478-5"/>
    </source>
</evidence>
<dbReference type="EMBL" id="CM018052">
    <property type="protein sequence ID" value="KAA8515923.1"/>
    <property type="molecule type" value="Genomic_DNA"/>
</dbReference>
<accession>A0A5J4ZAW2</accession>
<feature type="domain" description="Transketolase-like pyrimidine-binding" evidence="31">
    <location>
        <begin position="759"/>
        <end position="931"/>
    </location>
</feature>
<sequence>MRKLNSANVPTELIEKGQNRVIEASLTLIRERAKLKGELVRALGGAVASTSLLGVPLGHNSSFLQGPAFAPPRIREAIWCGSTNSTTEEGKELNDPQVLTDVGDVPVQEIRDCGVDDDRLMNIISESVKLVMEEDPLRPLVLGGDHSISFPVVRAVSEKLGGPVDILHLDAHPDIYHAFEGNMYSHASSFARIMEGGYTRRLLQVGIRSITKEGREQGKRFGVEQFEMRTFSRDRHLLENLKLGEGVKGVYISVDVDCLDPAFAPGVSHIEPGGLSFRDVLNILHNLQADVVAADVVEFNPQRDTVDGMTAMVAAKLWIIRKSEQIPTLFLEIDYKQELLAIFARTTTHHGSNPTSDRVSISTFSLPTFSGLKSTSHSSSLPSRSSNSRHEIRASAAVEIIDKTDTSLVEKSVNTIRFLAIDAVEKANSGHPGLPMGCAPVGHILYDEIMKYNPKNPYWFNRDRFVLSAGHGCMLQYALLHLAGYDSVKEEDLKNFRQWGSKTPGHPEHFETPGIEVTTGPLGQGVANAVGLALAEKHLAARFNKPDNEIVDHYTYVILGDGCQMEGIANEACSLAGHWGLGKLIAFYDDNHISIDGNTEIAFTESVDSRFEGLGWHVIWVKNGNTGYDDIRAAIKEAKSVKDKPTLIKVTTTIGFGSPNKANSYSVHGSALGAKEVDATRKNLGWPYEPFHVPEDVKKHWSSHVPEGTALEAEWNAKFAEYEKKYKEEATELKSIINGELPAGWEKALPTYTPESPADATRNLSQQCLNALAKVLPGLLGGSADLASSNMTLLKMFGDFQSHTPEERNVRFGVREHGMGAICNGIALHSPGLIPYCATFFVFTDYMRAAMRISALGEAGVIYVMTHDSIGLGEDGPTHQPIEHLASFRAMPNILMLRPADGNETAGAYKVAALNRKRPSVLALSRQKLPQLPGTSIEAVEKGGYILSDNSSGNKPDVILIGTGSELEIAAKAADELRKEGKAVRVVSFVSWELFDEQSDAYKESVLPATVSARVSIEAGTTFGWEKIVGSKGKAIGIDRPIKEISGTVKLPGSKSLSNRVLLLAALSEGTTVVDNLLSSDDIHYMLGALRTLGLHVEEDSAIKQAIVEGCGGLFPVGKESRDEVQLFLGNAGTAMRPLTAAVVAAGGNSRYILDGVPRMRERPIGDLVIGLKQLGADVDCFLGTNCPPVRVVGKGGLPGGKVKLSGSISSQYLTALLMAAPLAIGDVEIEIVDKLISIPYVDMTLKLMKRFGVTVEHSNNWDRFLIQGGQKYKSPGNAYVEGDASSASYFLAGAAVTGGTITVEGCGTNSLQGDVKFAEVLEKMGAKVTWTENSVTVTGPPRDSPRSKHLRAIDVNMNKMPDVAMTLAVVALFADGPTAIRDVASWRVKETERMIAICTELRKLGATVEEGSDYCVITPPEKLNVTAIDTYDDHRMAMAFSLAACGDVPVTIKDPGCTRKTFPDYFEVLQRFTKY</sequence>
<keyword evidence="9" id="KW-0056">Arginine metabolism</keyword>
<evidence type="ECO:0000256" key="18">
    <source>
        <dbReference type="ARBA" id="ARBA00023052"/>
    </source>
</evidence>
<dbReference type="InterPro" id="IPR023193">
    <property type="entry name" value="EPSP_synthase_CS"/>
</dbReference>
<dbReference type="Gene3D" id="3.40.50.970">
    <property type="match status" value="2"/>
</dbReference>
<dbReference type="InterPro" id="IPR009014">
    <property type="entry name" value="Transketo_C/PFOR_II"/>
</dbReference>
<feature type="binding site" evidence="27">
    <location>
        <position position="561"/>
    </location>
    <ligand>
        <name>Mg(2+)</name>
        <dbReference type="ChEBI" id="CHEBI:18420"/>
    </ligand>
</feature>
<evidence type="ECO:0000313" key="32">
    <source>
        <dbReference type="EMBL" id="KAA8515923.1"/>
    </source>
</evidence>
<dbReference type="InterPro" id="IPR005478">
    <property type="entry name" value="Transketolase_bac-like"/>
</dbReference>
<dbReference type="FunFam" id="3.40.50.970:FF:000004">
    <property type="entry name" value="Transketolase"/>
    <property type="match status" value="1"/>
</dbReference>
<dbReference type="CDD" id="cd11593">
    <property type="entry name" value="Agmatinase-like_2"/>
    <property type="match status" value="1"/>
</dbReference>
<comment type="cofactor">
    <cofactor evidence="2">
        <name>Co(2+)</name>
        <dbReference type="ChEBI" id="CHEBI:48828"/>
    </cofactor>
</comment>
<comment type="pathway">
    <text evidence="4 30">Metabolic intermediate biosynthesis; chorismate biosynthesis; chorismate from D-erythrose 4-phosphate and phosphoenolpyruvate: step 6/7.</text>
</comment>
<dbReference type="PANTHER" id="PTHR43522">
    <property type="entry name" value="TRANSKETOLASE"/>
    <property type="match status" value="1"/>
</dbReference>
<keyword evidence="19 30" id="KW-0057">Aromatic amino acid biosynthesis</keyword>
<evidence type="ECO:0000256" key="30">
    <source>
        <dbReference type="RuleBase" id="RU004164"/>
    </source>
</evidence>
<evidence type="ECO:0000259" key="31">
    <source>
        <dbReference type="SMART" id="SM00861"/>
    </source>
</evidence>
<comment type="pathway">
    <text evidence="5">Nitrogen metabolism; urea cycle; L-ornithine and urea from L-arginine: step 1/1.</text>
</comment>
<dbReference type="NCBIfam" id="TIGR01356">
    <property type="entry name" value="aroA"/>
    <property type="match status" value="1"/>
</dbReference>
<evidence type="ECO:0000256" key="5">
    <source>
        <dbReference type="ARBA" id="ARBA00005098"/>
    </source>
</evidence>
<dbReference type="InterPro" id="IPR020826">
    <property type="entry name" value="Transketolase_BS"/>
</dbReference>
<evidence type="ECO:0000313" key="33">
    <source>
        <dbReference type="Proteomes" id="UP000325577"/>
    </source>
</evidence>
<comment type="catalytic activity">
    <reaction evidence="22">
        <text>L-arginine + H2O = urea + L-ornithine</text>
        <dbReference type="Rhea" id="RHEA:20569"/>
        <dbReference type="ChEBI" id="CHEBI:15377"/>
        <dbReference type="ChEBI" id="CHEBI:16199"/>
        <dbReference type="ChEBI" id="CHEBI:32682"/>
        <dbReference type="ChEBI" id="CHEBI:46911"/>
        <dbReference type="EC" id="3.5.3.1"/>
    </reaction>
</comment>
<dbReference type="Pfam" id="PF22613">
    <property type="entry name" value="Transketolase_C_1"/>
    <property type="match status" value="1"/>
</dbReference>
<keyword evidence="17" id="KW-0809">Transit peptide</keyword>
<dbReference type="GO" id="GO:0009073">
    <property type="term" value="P:aromatic amino acid family biosynthetic process"/>
    <property type="evidence" value="ECO:0007669"/>
    <property type="project" value="UniProtKB-UniRule"/>
</dbReference>
<evidence type="ECO:0000256" key="17">
    <source>
        <dbReference type="ARBA" id="ARBA00022946"/>
    </source>
</evidence>
<dbReference type="GO" id="GO:0008652">
    <property type="term" value="P:amino acid biosynthetic process"/>
    <property type="evidence" value="ECO:0007669"/>
    <property type="project" value="UniProtKB-KW"/>
</dbReference>
<evidence type="ECO:0000256" key="16">
    <source>
        <dbReference type="ARBA" id="ARBA00022842"/>
    </source>
</evidence>
<keyword evidence="14 27" id="KW-0479">Metal-binding</keyword>
<evidence type="ECO:0000256" key="19">
    <source>
        <dbReference type="ARBA" id="ARBA00023141"/>
    </source>
</evidence>
<keyword evidence="12" id="KW-0934">Plastid</keyword>
<evidence type="ECO:0000256" key="8">
    <source>
        <dbReference type="ARBA" id="ARBA00011738"/>
    </source>
</evidence>
<feature type="binding site" evidence="26">
    <location>
        <position position="843"/>
    </location>
    <ligand>
        <name>thiamine diphosphate</name>
        <dbReference type="ChEBI" id="CHEBI:58937"/>
    </ligand>
</feature>
<evidence type="ECO:0000256" key="21">
    <source>
        <dbReference type="ARBA" id="ARBA00044633"/>
    </source>
</evidence>
<dbReference type="GO" id="GO:0009423">
    <property type="term" value="P:chorismate biosynthetic process"/>
    <property type="evidence" value="ECO:0007669"/>
    <property type="project" value="UniProtKB-UniRule"/>
</dbReference>
<comment type="cofactor">
    <cofactor evidence="26">
        <name>thiamine diphosphate</name>
        <dbReference type="ChEBI" id="CHEBI:58937"/>
    </cofactor>
    <text evidence="26">Binds 1 thiamine pyrophosphate per subunit. During the reaction, the substrate forms a covalent intermediate with the cofactor.</text>
</comment>
<evidence type="ECO:0000256" key="9">
    <source>
        <dbReference type="ARBA" id="ARBA00022503"/>
    </source>
</evidence>
<protein>
    <recommendedName>
        <fullName evidence="30">3-phosphoshikimate 1-carboxyvinyltransferase</fullName>
        <ecNumber evidence="30">2.5.1.19</ecNumber>
    </recommendedName>
</protein>
<evidence type="ECO:0000256" key="1">
    <source>
        <dbReference type="ARBA" id="ARBA00001936"/>
    </source>
</evidence>
<dbReference type="CDD" id="cd07033">
    <property type="entry name" value="TPP_PYR_DXS_TK_like"/>
    <property type="match status" value="1"/>
</dbReference>
<comment type="subunit">
    <text evidence="8">Homodimer.</text>
</comment>
<dbReference type="Pfam" id="PF00275">
    <property type="entry name" value="EPSP_synthase"/>
    <property type="match status" value="1"/>
</dbReference>
<comment type="catalytic activity">
    <reaction evidence="21">
        <text>3-phosphoshikimate + phosphoenolpyruvate = 5-O-(1-carboxyvinyl)-3-phosphoshikimate + phosphate</text>
        <dbReference type="Rhea" id="RHEA:21256"/>
        <dbReference type="ChEBI" id="CHEBI:43474"/>
        <dbReference type="ChEBI" id="CHEBI:57701"/>
        <dbReference type="ChEBI" id="CHEBI:58702"/>
        <dbReference type="ChEBI" id="CHEBI:145989"/>
        <dbReference type="EC" id="2.5.1.19"/>
    </reaction>
    <physiologicalReaction direction="left-to-right" evidence="21">
        <dbReference type="Rhea" id="RHEA:21257"/>
    </physiologicalReaction>
</comment>
<dbReference type="OrthoDB" id="10267175at2759"/>
<dbReference type="GO" id="GO:0046872">
    <property type="term" value="F:metal ion binding"/>
    <property type="evidence" value="ECO:0007669"/>
    <property type="project" value="UniProtKB-KW"/>
</dbReference>
<feature type="binding site" evidence="25">
    <location>
        <position position="926"/>
    </location>
    <ligand>
        <name>substrate</name>
    </ligand>
</feature>
<evidence type="ECO:0000256" key="6">
    <source>
        <dbReference type="ARBA" id="ARBA00007131"/>
    </source>
</evidence>
<reference evidence="32 33" key="1">
    <citation type="submission" date="2019-09" db="EMBL/GenBank/DDBJ databases">
        <title>A chromosome-level genome assembly of the Chinese tupelo Nyssa sinensis.</title>
        <authorList>
            <person name="Yang X."/>
            <person name="Kang M."/>
            <person name="Yang Y."/>
            <person name="Xiong H."/>
            <person name="Wang M."/>
            <person name="Zhang Z."/>
            <person name="Wang Z."/>
            <person name="Wu H."/>
            <person name="Ma T."/>
            <person name="Liu J."/>
            <person name="Xi Z."/>
        </authorList>
    </citation>
    <scope>NUCLEOTIDE SEQUENCE [LARGE SCALE GENOMIC DNA]</scope>
    <source>
        <strain evidence="32">J267</strain>
        <tissue evidence="32">Leaf</tissue>
    </source>
</reference>
<dbReference type="InterPro" id="IPR001986">
    <property type="entry name" value="Enolpyruvate_Tfrase_dom"/>
</dbReference>
<feature type="binding site" evidence="26">
    <location>
        <position position="562"/>
    </location>
    <ligand>
        <name>thiamine diphosphate</name>
        <dbReference type="ChEBI" id="CHEBI:58937"/>
    </ligand>
</feature>
<feature type="binding site" evidence="27">
    <location>
        <position position="593"/>
    </location>
    <ligand>
        <name>Mg(2+)</name>
        <dbReference type="ChEBI" id="CHEBI:18420"/>
    </ligand>
</feature>
<dbReference type="NCBIfam" id="TIGR00232">
    <property type="entry name" value="tktlase_bact"/>
    <property type="match status" value="1"/>
</dbReference>
<evidence type="ECO:0000256" key="22">
    <source>
        <dbReference type="ARBA" id="ARBA00047391"/>
    </source>
</evidence>
<dbReference type="InterPro" id="IPR005475">
    <property type="entry name" value="Transketolase-like_Pyr-bd"/>
</dbReference>
<feature type="active site" description="Proton donor" evidence="24">
    <location>
        <position position="816"/>
    </location>
</feature>
<feature type="binding site" evidence="25">
    <location>
        <position position="789"/>
    </location>
    <ligand>
        <name>substrate</name>
    </ligand>
</feature>
<evidence type="ECO:0000256" key="7">
    <source>
        <dbReference type="ARBA" id="ARBA00009948"/>
    </source>
</evidence>
<dbReference type="FunFam" id="3.65.10.10:FF:000009">
    <property type="entry name" value="3-phosphoshikimate 1-carboxyvinyltransferase"/>
    <property type="match status" value="1"/>
</dbReference>
<keyword evidence="20" id="KW-0464">Manganese</keyword>
<comment type="subcellular location">
    <subcellularLocation>
        <location evidence="3">Plastid</location>
        <location evidence="3">Chloroplast</location>
    </subcellularLocation>
</comment>
<comment type="similarity">
    <text evidence="6">Belongs to the transketolase family.</text>
</comment>
<dbReference type="SUPFAM" id="SSF55205">
    <property type="entry name" value="EPT/RTPC-like"/>
    <property type="match status" value="1"/>
</dbReference>
<dbReference type="InterPro" id="IPR006035">
    <property type="entry name" value="Ureohydrolase"/>
</dbReference>
<evidence type="ECO:0000256" key="29">
    <source>
        <dbReference type="PROSITE-ProRule" id="PRU00742"/>
    </source>
</evidence>
<dbReference type="InterPro" id="IPR033247">
    <property type="entry name" value="Transketolase_fam"/>
</dbReference>
<dbReference type="PROSITE" id="PS00104">
    <property type="entry name" value="EPSP_SYNTHASE_1"/>
    <property type="match status" value="1"/>
</dbReference>
<dbReference type="GO" id="GO:0006098">
    <property type="term" value="P:pentose-phosphate shunt"/>
    <property type="evidence" value="ECO:0007669"/>
    <property type="project" value="TreeGrafter"/>
</dbReference>
<evidence type="ECO:0000256" key="24">
    <source>
        <dbReference type="PIRSR" id="PIRSR605478-1"/>
    </source>
</evidence>
<evidence type="ECO:0000256" key="12">
    <source>
        <dbReference type="ARBA" id="ARBA00022640"/>
    </source>
</evidence>
<dbReference type="HAMAP" id="MF_00210">
    <property type="entry name" value="EPSP_synth"/>
    <property type="match status" value="1"/>
</dbReference>
<evidence type="ECO:0000256" key="2">
    <source>
        <dbReference type="ARBA" id="ARBA00001941"/>
    </source>
</evidence>
<dbReference type="UniPathway" id="UPA00053">
    <property type="reaction ID" value="UER00089"/>
</dbReference>
<dbReference type="PROSITE" id="PS01053">
    <property type="entry name" value="ARGINASE_1"/>
    <property type="match status" value="1"/>
</dbReference>
<dbReference type="Pfam" id="PF00491">
    <property type="entry name" value="Arginase"/>
    <property type="match status" value="1"/>
</dbReference>
<dbReference type="GO" id="GO:0004053">
    <property type="term" value="F:arginase activity"/>
    <property type="evidence" value="ECO:0007669"/>
    <property type="project" value="UniProtKB-EC"/>
</dbReference>
<dbReference type="GO" id="GO:0006525">
    <property type="term" value="P:arginine metabolic process"/>
    <property type="evidence" value="ECO:0007669"/>
    <property type="project" value="UniProtKB-KW"/>
</dbReference>
<evidence type="ECO:0000256" key="10">
    <source>
        <dbReference type="ARBA" id="ARBA00022528"/>
    </source>
</evidence>
<evidence type="ECO:0000256" key="23">
    <source>
        <dbReference type="ARBA" id="ARBA00049473"/>
    </source>
</evidence>